<evidence type="ECO:0000256" key="3">
    <source>
        <dbReference type="ARBA" id="ARBA00022737"/>
    </source>
</evidence>
<dbReference type="Gene3D" id="3.30.1490.490">
    <property type="match status" value="1"/>
</dbReference>
<dbReference type="InterPro" id="IPR058719">
    <property type="entry name" value="WHD_LYAR"/>
</dbReference>
<keyword evidence="4 7" id="KW-0863">Zinc-finger</keyword>
<evidence type="ECO:0000313" key="12">
    <source>
        <dbReference type="Proteomes" id="UP000770717"/>
    </source>
</evidence>
<evidence type="ECO:0000256" key="1">
    <source>
        <dbReference type="ARBA" id="ARBA00004123"/>
    </source>
</evidence>
<evidence type="ECO:0000313" key="11">
    <source>
        <dbReference type="EMBL" id="KAG9479724.1"/>
    </source>
</evidence>
<evidence type="ECO:0000259" key="9">
    <source>
        <dbReference type="Pfam" id="PF08790"/>
    </source>
</evidence>
<feature type="compositionally biased region" description="Basic and acidic residues" evidence="8">
    <location>
        <begin position="162"/>
        <end position="182"/>
    </location>
</feature>
<dbReference type="OrthoDB" id="21474at2759"/>
<gene>
    <name evidence="11" type="ORF">GDO78_011646</name>
</gene>
<evidence type="ECO:0000259" key="10">
    <source>
        <dbReference type="Pfam" id="PF25879"/>
    </source>
</evidence>
<reference evidence="11" key="1">
    <citation type="thesis" date="2020" institute="ProQuest LLC" country="789 East Eisenhower Parkway, Ann Arbor, MI, USA">
        <title>Comparative Genomics and Chromosome Evolution.</title>
        <authorList>
            <person name="Mudd A.B."/>
        </authorList>
    </citation>
    <scope>NUCLEOTIDE SEQUENCE</scope>
    <source>
        <strain evidence="11">HN-11 Male</strain>
        <tissue evidence="11">Kidney and liver</tissue>
    </source>
</reference>
<keyword evidence="5" id="KW-0862">Zinc</keyword>
<dbReference type="Proteomes" id="UP000770717">
    <property type="component" value="Unassembled WGS sequence"/>
</dbReference>
<evidence type="ECO:0000256" key="7">
    <source>
        <dbReference type="PROSITE-ProRule" id="PRU01145"/>
    </source>
</evidence>
<sequence length="275" mass="31879">MVVFTCNACGESLKKGQVEKHLAICRNCQCLSCIDCGKDFWGEDYKAHLKCLTEDEKYGGKAFEAKVSKGDLKQQQCIKRIKELLKKPDISENIRDILIQITTFDNVPRKKLKFQKWIQNSLKIRNPTVQSEVWEVLKEATDNSKSESSTATEETKKKSKQERKEERQKMNKKEKKDLKLDEQLQNGTKKKGKKRKIEDDESNKGGNDEANDEEVTSKKKKKKQREHEGEGVIAQYYVVSSEQHKSPEELLAIFNKKIQNNPKFRVLKEKVKLVK</sequence>
<dbReference type="PANTHER" id="PTHR13100:SF10">
    <property type="entry name" value="CELL GROWTH-REGULATING NUCLEOLAR PROTEIN"/>
    <property type="match status" value="1"/>
</dbReference>
<dbReference type="GO" id="GO:0000122">
    <property type="term" value="P:negative regulation of transcription by RNA polymerase II"/>
    <property type="evidence" value="ECO:0007669"/>
    <property type="project" value="TreeGrafter"/>
</dbReference>
<feature type="compositionally biased region" description="Basic and acidic residues" evidence="8">
    <location>
        <begin position="196"/>
        <end position="207"/>
    </location>
</feature>
<evidence type="ECO:0000256" key="5">
    <source>
        <dbReference type="ARBA" id="ARBA00022833"/>
    </source>
</evidence>
<feature type="region of interest" description="Disordered" evidence="8">
    <location>
        <begin position="139"/>
        <end position="232"/>
    </location>
</feature>
<keyword evidence="12" id="KW-1185">Reference proteome</keyword>
<dbReference type="GO" id="GO:0005730">
    <property type="term" value="C:nucleolus"/>
    <property type="evidence" value="ECO:0007669"/>
    <property type="project" value="TreeGrafter"/>
</dbReference>
<keyword evidence="6" id="KW-0539">Nucleus</keyword>
<feature type="domain" description="Zinc finger C2H2 LYAR-type" evidence="9">
    <location>
        <begin position="31"/>
        <end position="58"/>
    </location>
</feature>
<evidence type="ECO:0000256" key="8">
    <source>
        <dbReference type="SAM" id="MobiDB-lite"/>
    </source>
</evidence>
<evidence type="ECO:0000256" key="6">
    <source>
        <dbReference type="ARBA" id="ARBA00023242"/>
    </source>
</evidence>
<proteinExistence type="predicted"/>
<dbReference type="PANTHER" id="PTHR13100">
    <property type="entry name" value="CELL GROWTH-REGULATING NUCLEOLAR PROTEIN LYAR"/>
    <property type="match status" value="1"/>
</dbReference>
<accession>A0A8J6F276</accession>
<dbReference type="FunFam" id="3.30.1490.490:FF:000001">
    <property type="entry name" value="cell growth-regulating nucleolar protein-like"/>
    <property type="match status" value="1"/>
</dbReference>
<name>A0A8J6F276_ELECQ</name>
<evidence type="ECO:0000256" key="2">
    <source>
        <dbReference type="ARBA" id="ARBA00022723"/>
    </source>
</evidence>
<dbReference type="InterPro" id="IPR036236">
    <property type="entry name" value="Znf_C2H2_sf"/>
</dbReference>
<dbReference type="PROSITE" id="PS51804">
    <property type="entry name" value="ZF_C2HC_LYAR"/>
    <property type="match status" value="2"/>
</dbReference>
<dbReference type="InterPro" id="IPR039999">
    <property type="entry name" value="LYAR"/>
</dbReference>
<dbReference type="InterPro" id="IPR014898">
    <property type="entry name" value="Znf_C2H2_LYAR"/>
</dbReference>
<evidence type="ECO:0000256" key="4">
    <source>
        <dbReference type="ARBA" id="ARBA00022771"/>
    </source>
</evidence>
<dbReference type="EMBL" id="WNTK01000007">
    <property type="protein sequence ID" value="KAG9479724.1"/>
    <property type="molecule type" value="Genomic_DNA"/>
</dbReference>
<protein>
    <recommendedName>
        <fullName evidence="13">Cell growth-regulating nucleolar protein</fullName>
    </recommendedName>
</protein>
<feature type="domain" description="Cell growth-regulating nucleolar protein-like winged helix" evidence="10">
    <location>
        <begin position="232"/>
        <end position="274"/>
    </location>
</feature>
<dbReference type="GO" id="GO:0006364">
    <property type="term" value="P:rRNA processing"/>
    <property type="evidence" value="ECO:0007669"/>
    <property type="project" value="TreeGrafter"/>
</dbReference>
<dbReference type="Pfam" id="PF08790">
    <property type="entry name" value="zf-LYAR"/>
    <property type="match status" value="1"/>
</dbReference>
<dbReference type="AlphaFoldDB" id="A0A8J6F276"/>
<comment type="subcellular location">
    <subcellularLocation>
        <location evidence="1">Nucleus</location>
    </subcellularLocation>
</comment>
<evidence type="ECO:0008006" key="13">
    <source>
        <dbReference type="Google" id="ProtNLM"/>
    </source>
</evidence>
<comment type="caution">
    <text evidence="11">The sequence shown here is derived from an EMBL/GenBank/DDBJ whole genome shotgun (WGS) entry which is preliminary data.</text>
</comment>
<organism evidence="11 12">
    <name type="scientific">Eleutherodactylus coqui</name>
    <name type="common">Puerto Rican coqui</name>
    <dbReference type="NCBI Taxonomy" id="57060"/>
    <lineage>
        <taxon>Eukaryota</taxon>
        <taxon>Metazoa</taxon>
        <taxon>Chordata</taxon>
        <taxon>Craniata</taxon>
        <taxon>Vertebrata</taxon>
        <taxon>Euteleostomi</taxon>
        <taxon>Amphibia</taxon>
        <taxon>Batrachia</taxon>
        <taxon>Anura</taxon>
        <taxon>Neobatrachia</taxon>
        <taxon>Hyloidea</taxon>
        <taxon>Eleutherodactylidae</taxon>
        <taxon>Eleutherodactylinae</taxon>
        <taxon>Eleutherodactylus</taxon>
        <taxon>Eleutherodactylus</taxon>
    </lineage>
</organism>
<dbReference type="GO" id="GO:0008270">
    <property type="term" value="F:zinc ion binding"/>
    <property type="evidence" value="ECO:0007669"/>
    <property type="project" value="UniProtKB-KW"/>
</dbReference>
<dbReference type="Pfam" id="PF25879">
    <property type="entry name" value="WHD_LYAR"/>
    <property type="match status" value="1"/>
</dbReference>
<keyword evidence="2" id="KW-0479">Metal-binding</keyword>
<dbReference type="GO" id="GO:0003677">
    <property type="term" value="F:DNA binding"/>
    <property type="evidence" value="ECO:0007669"/>
    <property type="project" value="InterPro"/>
</dbReference>
<keyword evidence="3" id="KW-0677">Repeat</keyword>
<dbReference type="SUPFAM" id="SSF57667">
    <property type="entry name" value="beta-beta-alpha zinc fingers"/>
    <property type="match status" value="2"/>
</dbReference>